<keyword evidence="1" id="KW-0489">Methyltransferase</keyword>
<dbReference type="GO" id="GO:0032259">
    <property type="term" value="P:methylation"/>
    <property type="evidence" value="ECO:0007669"/>
    <property type="project" value="UniProtKB-KW"/>
</dbReference>
<keyword evidence="2" id="KW-1185">Reference proteome</keyword>
<comment type="caution">
    <text evidence="1">The sequence shown here is derived from an EMBL/GenBank/DDBJ whole genome shotgun (WGS) entry which is preliminary data.</text>
</comment>
<dbReference type="InterPro" id="IPR029063">
    <property type="entry name" value="SAM-dependent_MTases_sf"/>
</dbReference>
<protein>
    <submittedName>
        <fullName evidence="1">AdoMet-dependent rRNA methyltransferase spb1</fullName>
    </submittedName>
</protein>
<reference evidence="1 2" key="1">
    <citation type="journal article" date="2018" name="Front. Plant Sci.">
        <title>Red Clover (Trifolium pratense) and Zigzag Clover (T. medium) - A Picture of Genomic Similarities and Differences.</title>
        <authorList>
            <person name="Dluhosova J."/>
            <person name="Istvanek J."/>
            <person name="Nedelnik J."/>
            <person name="Repkova J."/>
        </authorList>
    </citation>
    <scope>NUCLEOTIDE SEQUENCE [LARGE SCALE GENOMIC DNA]</scope>
    <source>
        <strain evidence="2">cv. 10/8</strain>
        <tissue evidence="1">Leaf</tissue>
    </source>
</reference>
<dbReference type="EMBL" id="LXQA010158797">
    <property type="protein sequence ID" value="MCI27350.1"/>
    <property type="molecule type" value="Genomic_DNA"/>
</dbReference>
<name>A0A392QUT4_9FABA</name>
<dbReference type="Proteomes" id="UP000265520">
    <property type="component" value="Unassembled WGS sequence"/>
</dbReference>
<keyword evidence="1" id="KW-0808">Transferase</keyword>
<sequence>MFEKVEVDKPAASRSESAEIYILGLKYLAPAKIDPRILDIKYLFQASAQPEAKVVDVLRDNNKQKRHRDG</sequence>
<evidence type="ECO:0000313" key="2">
    <source>
        <dbReference type="Proteomes" id="UP000265520"/>
    </source>
</evidence>
<dbReference type="GO" id="GO:0008168">
    <property type="term" value="F:methyltransferase activity"/>
    <property type="evidence" value="ECO:0007669"/>
    <property type="project" value="UniProtKB-KW"/>
</dbReference>
<accession>A0A392QUT4</accession>
<dbReference type="Gene3D" id="3.40.50.150">
    <property type="entry name" value="Vaccinia Virus protein VP39"/>
    <property type="match status" value="1"/>
</dbReference>
<evidence type="ECO:0000313" key="1">
    <source>
        <dbReference type="EMBL" id="MCI27350.1"/>
    </source>
</evidence>
<proteinExistence type="predicted"/>
<dbReference type="AlphaFoldDB" id="A0A392QUT4"/>
<organism evidence="1 2">
    <name type="scientific">Trifolium medium</name>
    <dbReference type="NCBI Taxonomy" id="97028"/>
    <lineage>
        <taxon>Eukaryota</taxon>
        <taxon>Viridiplantae</taxon>
        <taxon>Streptophyta</taxon>
        <taxon>Embryophyta</taxon>
        <taxon>Tracheophyta</taxon>
        <taxon>Spermatophyta</taxon>
        <taxon>Magnoliopsida</taxon>
        <taxon>eudicotyledons</taxon>
        <taxon>Gunneridae</taxon>
        <taxon>Pentapetalae</taxon>
        <taxon>rosids</taxon>
        <taxon>fabids</taxon>
        <taxon>Fabales</taxon>
        <taxon>Fabaceae</taxon>
        <taxon>Papilionoideae</taxon>
        <taxon>50 kb inversion clade</taxon>
        <taxon>NPAAA clade</taxon>
        <taxon>Hologalegina</taxon>
        <taxon>IRL clade</taxon>
        <taxon>Trifolieae</taxon>
        <taxon>Trifolium</taxon>
    </lineage>
</organism>